<dbReference type="InterPro" id="IPR019321">
    <property type="entry name" value="Nucleoporin_Nup88"/>
</dbReference>
<dbReference type="PANTHER" id="PTHR13257">
    <property type="entry name" value="NUCLEOPORIN NUP84-RELATED"/>
    <property type="match status" value="1"/>
</dbReference>
<evidence type="ECO:0000313" key="9">
    <source>
        <dbReference type="Proteomes" id="UP000236291"/>
    </source>
</evidence>
<dbReference type="GO" id="GO:0006406">
    <property type="term" value="P:mRNA export from nucleus"/>
    <property type="evidence" value="ECO:0007669"/>
    <property type="project" value="TreeGrafter"/>
</dbReference>
<dbReference type="GO" id="GO:0000056">
    <property type="term" value="P:ribosomal small subunit export from nucleus"/>
    <property type="evidence" value="ECO:0007669"/>
    <property type="project" value="InterPro"/>
</dbReference>
<evidence type="ECO:0000313" key="8">
    <source>
        <dbReference type="EMBL" id="PNX67993.1"/>
    </source>
</evidence>
<keyword evidence="4" id="KW-0653">Protein transport</keyword>
<evidence type="ECO:0000256" key="7">
    <source>
        <dbReference type="ARBA" id="ARBA00023242"/>
    </source>
</evidence>
<dbReference type="PANTHER" id="PTHR13257:SF0">
    <property type="entry name" value="NUCLEAR PORE COMPLEX PROTEIN NUP88"/>
    <property type="match status" value="1"/>
</dbReference>
<keyword evidence="6" id="KW-0906">Nuclear pore complex</keyword>
<evidence type="ECO:0000256" key="6">
    <source>
        <dbReference type="ARBA" id="ARBA00023132"/>
    </source>
</evidence>
<evidence type="ECO:0000256" key="1">
    <source>
        <dbReference type="ARBA" id="ARBA00004567"/>
    </source>
</evidence>
<dbReference type="Proteomes" id="UP000236291">
    <property type="component" value="Unassembled WGS sequence"/>
</dbReference>
<evidence type="ECO:0000256" key="3">
    <source>
        <dbReference type="ARBA" id="ARBA00022816"/>
    </source>
</evidence>
<evidence type="ECO:0000256" key="2">
    <source>
        <dbReference type="ARBA" id="ARBA00022448"/>
    </source>
</evidence>
<keyword evidence="7" id="KW-0539">Nucleus</keyword>
<dbReference type="EMBL" id="ASHM01103800">
    <property type="protein sequence ID" value="PNX67993.1"/>
    <property type="molecule type" value="Genomic_DNA"/>
</dbReference>
<dbReference type="STRING" id="57577.A0A2K3KP29"/>
<dbReference type="GO" id="GO:0000055">
    <property type="term" value="P:ribosomal large subunit export from nucleus"/>
    <property type="evidence" value="ECO:0007669"/>
    <property type="project" value="InterPro"/>
</dbReference>
<comment type="caution">
    <text evidence="8">The sequence shown here is derived from an EMBL/GenBank/DDBJ whole genome shotgun (WGS) entry which is preliminary data.</text>
</comment>
<dbReference type="GO" id="GO:0005643">
    <property type="term" value="C:nuclear pore"/>
    <property type="evidence" value="ECO:0007669"/>
    <property type="project" value="UniProtKB-SubCell"/>
</dbReference>
<organism evidence="8 9">
    <name type="scientific">Trifolium pratense</name>
    <name type="common">Red clover</name>
    <dbReference type="NCBI Taxonomy" id="57577"/>
    <lineage>
        <taxon>Eukaryota</taxon>
        <taxon>Viridiplantae</taxon>
        <taxon>Streptophyta</taxon>
        <taxon>Embryophyta</taxon>
        <taxon>Tracheophyta</taxon>
        <taxon>Spermatophyta</taxon>
        <taxon>Magnoliopsida</taxon>
        <taxon>eudicotyledons</taxon>
        <taxon>Gunneridae</taxon>
        <taxon>Pentapetalae</taxon>
        <taxon>rosids</taxon>
        <taxon>fabids</taxon>
        <taxon>Fabales</taxon>
        <taxon>Fabaceae</taxon>
        <taxon>Papilionoideae</taxon>
        <taxon>50 kb inversion clade</taxon>
        <taxon>NPAAA clade</taxon>
        <taxon>Hologalegina</taxon>
        <taxon>IRL clade</taxon>
        <taxon>Trifolieae</taxon>
        <taxon>Trifolium</taxon>
    </lineage>
</organism>
<dbReference type="Pfam" id="PF10168">
    <property type="entry name" value="Nup88"/>
    <property type="match status" value="1"/>
</dbReference>
<evidence type="ECO:0000256" key="4">
    <source>
        <dbReference type="ARBA" id="ARBA00022927"/>
    </source>
</evidence>
<dbReference type="GO" id="GO:0006606">
    <property type="term" value="P:protein import into nucleus"/>
    <property type="evidence" value="ECO:0007669"/>
    <property type="project" value="TreeGrafter"/>
</dbReference>
<dbReference type="InterPro" id="IPR037700">
    <property type="entry name" value="NUP88/NUP82"/>
</dbReference>
<dbReference type="AlphaFoldDB" id="A0A2K3KP29"/>
<keyword evidence="2" id="KW-0813">Transport</keyword>
<comment type="subcellular location">
    <subcellularLocation>
        <location evidence="1">Nucleus</location>
        <location evidence="1">Nuclear pore complex</location>
    </subcellularLocation>
</comment>
<proteinExistence type="predicted"/>
<accession>A0A2K3KP29</accession>
<gene>
    <name evidence="8" type="ORF">L195_g055925</name>
</gene>
<dbReference type="GO" id="GO:0017056">
    <property type="term" value="F:structural constituent of nuclear pore"/>
    <property type="evidence" value="ECO:0007669"/>
    <property type="project" value="InterPro"/>
</dbReference>
<keyword evidence="3" id="KW-0509">mRNA transport</keyword>
<keyword evidence="5" id="KW-0811">Translocation</keyword>
<reference evidence="8 9" key="2">
    <citation type="journal article" date="2017" name="Front. Plant Sci.">
        <title>Gene Classification and Mining of Molecular Markers Useful in Red Clover (Trifolium pratense) Breeding.</title>
        <authorList>
            <person name="Istvanek J."/>
            <person name="Dluhosova J."/>
            <person name="Dluhos P."/>
            <person name="Patkova L."/>
            <person name="Nedelnik J."/>
            <person name="Repkova J."/>
        </authorList>
    </citation>
    <scope>NUCLEOTIDE SEQUENCE [LARGE SCALE GENOMIC DNA]</scope>
    <source>
        <strain evidence="9">cv. Tatra</strain>
        <tissue evidence="8">Young leaves</tissue>
    </source>
</reference>
<protein>
    <submittedName>
        <fullName evidence="8">Nuclear pore complex protein</fullName>
    </submittedName>
</protein>
<evidence type="ECO:0000256" key="5">
    <source>
        <dbReference type="ARBA" id="ARBA00023010"/>
    </source>
</evidence>
<name>A0A2K3KP29_TRIPR</name>
<reference evidence="8 9" key="1">
    <citation type="journal article" date="2014" name="Am. J. Bot.">
        <title>Genome assembly and annotation for red clover (Trifolium pratense; Fabaceae).</title>
        <authorList>
            <person name="Istvanek J."/>
            <person name="Jaros M."/>
            <person name="Krenek A."/>
            <person name="Repkova J."/>
        </authorList>
    </citation>
    <scope>NUCLEOTIDE SEQUENCE [LARGE SCALE GENOMIC DNA]</scope>
    <source>
        <strain evidence="9">cv. Tatra</strain>
        <tissue evidence="8">Young leaves</tissue>
    </source>
</reference>
<sequence>MRMTVEPSYSPTPTPKEELEWLPLPKHPLFTTTTTTTATTTTTSSNVTRNLLAFDEINNRLYFWDTNNNRLHRLSLRLGDPDPTSVLAASPSKVLQTDVVLDFDVNKISINRNGTAILLFGSQRLSVMYLYGRTSKKDVNLICR</sequence>